<comment type="caution">
    <text evidence="8">The sequence shown here is derived from an EMBL/GenBank/DDBJ whole genome shotgun (WGS) entry which is preliminary data.</text>
</comment>
<dbReference type="PANTHER" id="PTHR32322:SF9">
    <property type="entry name" value="AMINO-ACID METABOLITE EFFLUX PUMP-RELATED"/>
    <property type="match status" value="1"/>
</dbReference>
<comment type="subcellular location">
    <subcellularLocation>
        <location evidence="1">Membrane</location>
        <topology evidence="1">Multi-pass membrane protein</topology>
    </subcellularLocation>
</comment>
<dbReference type="InterPro" id="IPR037185">
    <property type="entry name" value="EmrE-like"/>
</dbReference>
<feature type="transmembrane region" description="Helical" evidence="6">
    <location>
        <begin position="274"/>
        <end position="291"/>
    </location>
</feature>
<proteinExistence type="inferred from homology"/>
<evidence type="ECO:0000256" key="6">
    <source>
        <dbReference type="SAM" id="Phobius"/>
    </source>
</evidence>
<feature type="transmembrane region" description="Helical" evidence="6">
    <location>
        <begin position="33"/>
        <end position="51"/>
    </location>
</feature>
<dbReference type="EMBL" id="JBIAQY010000003">
    <property type="protein sequence ID" value="MFF3568030.1"/>
    <property type="molecule type" value="Genomic_DNA"/>
</dbReference>
<evidence type="ECO:0000313" key="8">
    <source>
        <dbReference type="EMBL" id="MFF3568030.1"/>
    </source>
</evidence>
<dbReference type="RefSeq" id="WP_083895348.1">
    <property type="nucleotide sequence ID" value="NZ_JBIAQY010000003.1"/>
</dbReference>
<dbReference type="SUPFAM" id="SSF103481">
    <property type="entry name" value="Multidrug resistance efflux transporter EmrE"/>
    <property type="match status" value="2"/>
</dbReference>
<dbReference type="PANTHER" id="PTHR32322">
    <property type="entry name" value="INNER MEMBRANE TRANSPORTER"/>
    <property type="match status" value="1"/>
</dbReference>
<keyword evidence="5 6" id="KW-0472">Membrane</keyword>
<name>A0ABW6RVI1_9NOCA</name>
<sequence>MTNRDRLLGLAVVLLWGLNFLALHIGVEHFPPLFFAGLRFVVIAVAVVVLVPRPRVPLRWLLLYGLGFGVAQYAFLFIAMRAGMPTGLASLVAQSSAPFTVLLGALFLRERLRATQILGLVTAVLGMALIGWDRARHAALLPVLLTLASGLGWAFGNIGSRLAVAGGKSGEKVDPLHLSLWMAVIPPIPLFALSFLTEGPAAAAHALLAAFSATGWPALAALAYTVLLATVVATGLWTYLMSRYPAGVVAPLSLMVPVVGITSSWIFLGERPTVLSLVGGVIVIAGAFAVTSGGRARATASHTVAETSGTDAAQALRERQARAAEPVPEDVRAAG</sequence>
<accession>A0ABW6RVI1</accession>
<dbReference type="Pfam" id="PF00892">
    <property type="entry name" value="EamA"/>
    <property type="match status" value="2"/>
</dbReference>
<feature type="transmembrane region" description="Helical" evidence="6">
    <location>
        <begin position="178"/>
        <end position="196"/>
    </location>
</feature>
<keyword evidence="4 6" id="KW-1133">Transmembrane helix</keyword>
<evidence type="ECO:0000256" key="5">
    <source>
        <dbReference type="ARBA" id="ARBA00023136"/>
    </source>
</evidence>
<feature type="transmembrane region" description="Helical" evidence="6">
    <location>
        <begin position="216"/>
        <end position="240"/>
    </location>
</feature>
<feature type="transmembrane region" description="Helical" evidence="6">
    <location>
        <begin position="58"/>
        <end position="80"/>
    </location>
</feature>
<evidence type="ECO:0000256" key="1">
    <source>
        <dbReference type="ARBA" id="ARBA00004141"/>
    </source>
</evidence>
<evidence type="ECO:0000256" key="2">
    <source>
        <dbReference type="ARBA" id="ARBA00007362"/>
    </source>
</evidence>
<keyword evidence="9" id="KW-1185">Reference proteome</keyword>
<feature type="transmembrane region" description="Helical" evidence="6">
    <location>
        <begin position="247"/>
        <end position="268"/>
    </location>
</feature>
<organism evidence="8 9">
    <name type="scientific">Nocardia jiangxiensis</name>
    <dbReference type="NCBI Taxonomy" id="282685"/>
    <lineage>
        <taxon>Bacteria</taxon>
        <taxon>Bacillati</taxon>
        <taxon>Actinomycetota</taxon>
        <taxon>Actinomycetes</taxon>
        <taxon>Mycobacteriales</taxon>
        <taxon>Nocardiaceae</taxon>
        <taxon>Nocardia</taxon>
    </lineage>
</organism>
<feature type="domain" description="EamA" evidence="7">
    <location>
        <begin position="142"/>
        <end position="291"/>
    </location>
</feature>
<evidence type="ECO:0000259" key="7">
    <source>
        <dbReference type="Pfam" id="PF00892"/>
    </source>
</evidence>
<dbReference type="InterPro" id="IPR050638">
    <property type="entry name" value="AA-Vitamin_Transporters"/>
</dbReference>
<dbReference type="Gene3D" id="1.10.3730.20">
    <property type="match status" value="2"/>
</dbReference>
<reference evidence="8 9" key="1">
    <citation type="submission" date="2024-10" db="EMBL/GenBank/DDBJ databases">
        <title>The Natural Products Discovery Center: Release of the First 8490 Sequenced Strains for Exploring Actinobacteria Biosynthetic Diversity.</title>
        <authorList>
            <person name="Kalkreuter E."/>
            <person name="Kautsar S.A."/>
            <person name="Yang D."/>
            <person name="Bader C.D."/>
            <person name="Teijaro C.N."/>
            <person name="Fluegel L."/>
            <person name="Davis C.M."/>
            <person name="Simpson J.R."/>
            <person name="Lauterbach L."/>
            <person name="Steele A.D."/>
            <person name="Gui C."/>
            <person name="Meng S."/>
            <person name="Li G."/>
            <person name="Viehrig K."/>
            <person name="Ye F."/>
            <person name="Su P."/>
            <person name="Kiefer A.F."/>
            <person name="Nichols A."/>
            <person name="Cepeda A.J."/>
            <person name="Yan W."/>
            <person name="Fan B."/>
            <person name="Jiang Y."/>
            <person name="Adhikari A."/>
            <person name="Zheng C.-J."/>
            <person name="Schuster L."/>
            <person name="Cowan T.M."/>
            <person name="Smanski M.J."/>
            <person name="Chevrette M.G."/>
            <person name="De Carvalho L.P.S."/>
            <person name="Shen B."/>
        </authorList>
    </citation>
    <scope>NUCLEOTIDE SEQUENCE [LARGE SCALE GENOMIC DNA]</scope>
    <source>
        <strain evidence="8 9">NPDC002593</strain>
    </source>
</reference>
<protein>
    <submittedName>
        <fullName evidence="8">EamA family transporter</fullName>
    </submittedName>
</protein>
<dbReference type="Proteomes" id="UP001601992">
    <property type="component" value="Unassembled WGS sequence"/>
</dbReference>
<feature type="transmembrane region" description="Helical" evidence="6">
    <location>
        <begin position="138"/>
        <end position="158"/>
    </location>
</feature>
<comment type="similarity">
    <text evidence="2">Belongs to the EamA transporter family.</text>
</comment>
<evidence type="ECO:0000313" key="9">
    <source>
        <dbReference type="Proteomes" id="UP001601992"/>
    </source>
</evidence>
<feature type="transmembrane region" description="Helical" evidence="6">
    <location>
        <begin position="86"/>
        <end position="108"/>
    </location>
</feature>
<feature type="transmembrane region" description="Helical" evidence="6">
    <location>
        <begin position="7"/>
        <end position="27"/>
    </location>
</feature>
<evidence type="ECO:0000256" key="4">
    <source>
        <dbReference type="ARBA" id="ARBA00022989"/>
    </source>
</evidence>
<gene>
    <name evidence="8" type="ORF">ACFYXQ_09660</name>
</gene>
<feature type="domain" description="EamA" evidence="7">
    <location>
        <begin position="7"/>
        <end position="131"/>
    </location>
</feature>
<dbReference type="InterPro" id="IPR000620">
    <property type="entry name" value="EamA_dom"/>
</dbReference>
<keyword evidence="3 6" id="KW-0812">Transmembrane</keyword>
<evidence type="ECO:0000256" key="3">
    <source>
        <dbReference type="ARBA" id="ARBA00022692"/>
    </source>
</evidence>
<feature type="transmembrane region" description="Helical" evidence="6">
    <location>
        <begin position="115"/>
        <end position="132"/>
    </location>
</feature>